<dbReference type="GO" id="GO:0016740">
    <property type="term" value="F:transferase activity"/>
    <property type="evidence" value="ECO:0007669"/>
    <property type="project" value="UniProtKB-KW"/>
</dbReference>
<name>A0A3N2R118_9RHOB</name>
<dbReference type="Proteomes" id="UP000268016">
    <property type="component" value="Unassembled WGS sequence"/>
</dbReference>
<keyword evidence="1" id="KW-0808">Transferase</keyword>
<keyword evidence="2" id="KW-1185">Reference proteome</keyword>
<evidence type="ECO:0000313" key="1">
    <source>
        <dbReference type="EMBL" id="ROU01165.1"/>
    </source>
</evidence>
<dbReference type="AlphaFoldDB" id="A0A3N2R118"/>
<dbReference type="Pfam" id="PF13704">
    <property type="entry name" value="Glyco_tranf_2_4"/>
    <property type="match status" value="1"/>
</dbReference>
<gene>
    <name evidence="1" type="ORF">EAT49_11625</name>
</gene>
<organism evidence="1 2">
    <name type="scientific">Histidinibacterium lentulum</name>
    <dbReference type="NCBI Taxonomy" id="2480588"/>
    <lineage>
        <taxon>Bacteria</taxon>
        <taxon>Pseudomonadati</taxon>
        <taxon>Pseudomonadota</taxon>
        <taxon>Alphaproteobacteria</taxon>
        <taxon>Rhodobacterales</taxon>
        <taxon>Paracoccaceae</taxon>
        <taxon>Histidinibacterium</taxon>
    </lineage>
</organism>
<proteinExistence type="predicted"/>
<comment type="caution">
    <text evidence="1">The sequence shown here is derived from an EMBL/GenBank/DDBJ whole genome shotgun (WGS) entry which is preliminary data.</text>
</comment>
<evidence type="ECO:0000313" key="2">
    <source>
        <dbReference type="Proteomes" id="UP000268016"/>
    </source>
</evidence>
<accession>A0A3N2R118</accession>
<dbReference type="EMBL" id="RDRB01000005">
    <property type="protein sequence ID" value="ROU01165.1"/>
    <property type="molecule type" value="Genomic_DNA"/>
</dbReference>
<sequence>MSSMKDEGAHLLEWLAYHRVIGFPRAVICTNDCSDGTDILLDRLAAAGLVIHLRNVVPLGSPPQHSAARLAMAHLAHEAACWVLHIDADEFLNVHLGSGHVDDLLTLAGEADCIALAWRNFGDAGHAAWPGATLPHFTRREAQPAPDETYVKCLFRRDAFAAAWAHMPTRPTGQPRLVNAAGEPLANDNLFSDRPRVRFFPVARADRAETHAGINHYGVKSPDLFALKRARGRGENTTGHQKYRVGSEWHRRANRNEIEDRTILRHWPATQAELARLRVLPGVAEAESLCLEWLDATREKAVHDS</sequence>
<protein>
    <submittedName>
        <fullName evidence="1">Glycosyltransferase family 2 protein</fullName>
    </submittedName>
</protein>
<reference evidence="1 2" key="1">
    <citation type="submission" date="2018-10" db="EMBL/GenBank/DDBJ databases">
        <title>Histidinibacterium lentulum gen. nov., sp. nov., a marine bacterium from the culture broth of Picochlorum sp. 122.</title>
        <authorList>
            <person name="Wang G."/>
        </authorList>
    </citation>
    <scope>NUCLEOTIDE SEQUENCE [LARGE SCALE GENOMIC DNA]</scope>
    <source>
        <strain evidence="1 2">B17</strain>
    </source>
</reference>